<dbReference type="InterPro" id="IPR040442">
    <property type="entry name" value="Pyrv_kinase-like_dom_sf"/>
</dbReference>
<dbReference type="GO" id="GO:0016829">
    <property type="term" value="F:lyase activity"/>
    <property type="evidence" value="ECO:0007669"/>
    <property type="project" value="UniProtKB-KW"/>
</dbReference>
<dbReference type="EMBL" id="JALGBH010000001">
    <property type="protein sequence ID" value="MCJ0741496.1"/>
    <property type="molecule type" value="Genomic_DNA"/>
</dbReference>
<protein>
    <submittedName>
        <fullName evidence="4">HpcH/HpaI aldolase/citrate lyase family protein</fullName>
    </submittedName>
</protein>
<organism evidence="4 5">
    <name type="scientific">Pedobacter montanisoli</name>
    <dbReference type="NCBI Taxonomy" id="2923277"/>
    <lineage>
        <taxon>Bacteria</taxon>
        <taxon>Pseudomonadati</taxon>
        <taxon>Bacteroidota</taxon>
        <taxon>Sphingobacteriia</taxon>
        <taxon>Sphingobacteriales</taxon>
        <taxon>Sphingobacteriaceae</taxon>
        <taxon>Pedobacter</taxon>
    </lineage>
</organism>
<evidence type="ECO:0000313" key="4">
    <source>
        <dbReference type="EMBL" id="MCJ0741496.1"/>
    </source>
</evidence>
<dbReference type="Pfam" id="PF03328">
    <property type="entry name" value="HpcH_HpaI"/>
    <property type="match status" value="1"/>
</dbReference>
<dbReference type="Proteomes" id="UP001165460">
    <property type="component" value="Unassembled WGS sequence"/>
</dbReference>
<sequence length="271" mass="30693">MEFLIIENTPERAQIYDKIGVERIFIDLETLGKTERQGHLDTVISLHHSIADISKVKAVLTKSLLLVRTNPIHSESQKEIDQIVNEGADIVMLPYFKTAQEVQKFIKIVNKRAKVCLLIETPEALVRIDDILAVEGIDEVHIGLNDLHLGLNLQFMFELLSCGLVDYMVQKIKQKNIRFGIGGIASLSGGKISGKEVLAEHVRLGSSMVILSRTFVKQFDNDIDNLEKEINAIRNQEIKYNTLSQIELQQHHIQFKQKINQIVNELIGSFS</sequence>
<dbReference type="InterPro" id="IPR015813">
    <property type="entry name" value="Pyrv/PenolPyrv_kinase-like_dom"/>
</dbReference>
<keyword evidence="5" id="KW-1185">Reference proteome</keyword>
<feature type="coiled-coil region" evidence="2">
    <location>
        <begin position="216"/>
        <end position="243"/>
    </location>
</feature>
<dbReference type="SUPFAM" id="SSF51621">
    <property type="entry name" value="Phosphoenolpyruvate/pyruvate domain"/>
    <property type="match status" value="1"/>
</dbReference>
<gene>
    <name evidence="4" type="ORF">MMF97_02155</name>
</gene>
<evidence type="ECO:0000256" key="1">
    <source>
        <dbReference type="ARBA" id="ARBA00022723"/>
    </source>
</evidence>
<dbReference type="RefSeq" id="WP_243358404.1">
    <property type="nucleotide sequence ID" value="NZ_JALGBH010000001.1"/>
</dbReference>
<keyword evidence="4" id="KW-0456">Lyase</keyword>
<feature type="domain" description="HpcH/HpaI aldolase/citrate lyase" evidence="3">
    <location>
        <begin position="53"/>
        <end position="151"/>
    </location>
</feature>
<dbReference type="InterPro" id="IPR005000">
    <property type="entry name" value="Aldolase/citrate-lyase_domain"/>
</dbReference>
<accession>A0ABS9ZSE4</accession>
<keyword evidence="1" id="KW-0479">Metal-binding</keyword>
<keyword evidence="2" id="KW-0175">Coiled coil</keyword>
<name>A0ABS9ZSE4_9SPHI</name>
<reference evidence="4" key="1">
    <citation type="submission" date="2022-03" db="EMBL/GenBank/DDBJ databases">
        <authorList>
            <person name="Woo C.Y."/>
        </authorList>
    </citation>
    <scope>NUCLEOTIDE SEQUENCE</scope>
    <source>
        <strain evidence="4">CYS-01</strain>
    </source>
</reference>
<comment type="caution">
    <text evidence="4">The sequence shown here is derived from an EMBL/GenBank/DDBJ whole genome shotgun (WGS) entry which is preliminary data.</text>
</comment>
<evidence type="ECO:0000259" key="3">
    <source>
        <dbReference type="Pfam" id="PF03328"/>
    </source>
</evidence>
<evidence type="ECO:0000256" key="2">
    <source>
        <dbReference type="SAM" id="Coils"/>
    </source>
</evidence>
<evidence type="ECO:0000313" key="5">
    <source>
        <dbReference type="Proteomes" id="UP001165460"/>
    </source>
</evidence>
<proteinExistence type="predicted"/>
<dbReference type="Gene3D" id="3.20.20.60">
    <property type="entry name" value="Phosphoenolpyruvate-binding domains"/>
    <property type="match status" value="2"/>
</dbReference>